<dbReference type="AlphaFoldDB" id="A0A7Y7R084"/>
<proteinExistence type="predicted"/>
<sequence>MSEPQLFSPRDGADYLAIGKDEIVWFKDAEVYSDDPDEIVPPAWSALVCGWPRSQRFRNVDLPADELSSIAEGIIADPLAGYPIARVGTPPMPAAMNDRRANGVTFDLTTPLMDPDLPGLFQVSYISGATGLAYSDGIQGYQIFVTVPRGYVIIVVAYDDDAVRVGAVLRPADKPDDLSMMGFLDLAIEALGIEKLDHNLDLRVPSASL</sequence>
<name>A0A7Y7R084_9SPHN</name>
<evidence type="ECO:0000313" key="1">
    <source>
        <dbReference type="EMBL" id="NVP33288.1"/>
    </source>
</evidence>
<dbReference type="EMBL" id="JABYQV010000032">
    <property type="protein sequence ID" value="NVP33288.1"/>
    <property type="molecule type" value="Genomic_DNA"/>
</dbReference>
<evidence type="ECO:0000313" key="2">
    <source>
        <dbReference type="Proteomes" id="UP000531581"/>
    </source>
</evidence>
<protein>
    <submittedName>
        <fullName evidence="1">Uncharacterized protein</fullName>
    </submittedName>
</protein>
<organism evidence="1 2">
    <name type="scientific">Sphingomonas sanguinis</name>
    <dbReference type="NCBI Taxonomy" id="33051"/>
    <lineage>
        <taxon>Bacteria</taxon>
        <taxon>Pseudomonadati</taxon>
        <taxon>Pseudomonadota</taxon>
        <taxon>Alphaproteobacteria</taxon>
        <taxon>Sphingomonadales</taxon>
        <taxon>Sphingomonadaceae</taxon>
        <taxon>Sphingomonas</taxon>
    </lineage>
</organism>
<comment type="caution">
    <text evidence="1">The sequence shown here is derived from an EMBL/GenBank/DDBJ whole genome shotgun (WGS) entry which is preliminary data.</text>
</comment>
<dbReference type="RefSeq" id="WP_170171789.1">
    <property type="nucleotide sequence ID" value="NZ_JABEOW010000046.1"/>
</dbReference>
<accession>A0A7Y7R084</accession>
<dbReference type="Proteomes" id="UP000531581">
    <property type="component" value="Unassembled WGS sequence"/>
</dbReference>
<gene>
    <name evidence="1" type="ORF">HLV41_19830</name>
</gene>
<reference evidence="1 2" key="1">
    <citation type="submission" date="2020-05" db="EMBL/GenBank/DDBJ databases">
        <title>Draft Genome Sequences of Sphingomonas sp. Isolated from the International Space Station.</title>
        <authorList>
            <person name="Bijlani S."/>
            <person name="Singh N.K."/>
            <person name="Mason C.E."/>
            <person name="Wang C.C."/>
            <person name="Venkateswaran K."/>
        </authorList>
    </citation>
    <scope>NUCLEOTIDE SEQUENCE [LARGE SCALE GENOMIC DNA]</scope>
    <source>
        <strain evidence="1">ISS-IIF7SWP</strain>
    </source>
</reference>